<evidence type="ECO:0000256" key="4">
    <source>
        <dbReference type="ARBA" id="ARBA00023125"/>
    </source>
</evidence>
<sequence>MSSNYKKLIEQQAALEAQIQEAHARESAEAIAKIQQLMSDYNLSVDDIAGVQKKRRKLGPVEPKYRDPKTGATWSGRGRAPRWIGANRNRFLIK</sequence>
<reference evidence="6 7" key="1">
    <citation type="submission" date="2019-09" db="EMBL/GenBank/DDBJ databases">
        <authorList>
            <person name="Depoorter E."/>
        </authorList>
    </citation>
    <scope>NUCLEOTIDE SEQUENCE [LARGE SCALE GENOMIC DNA]</scope>
    <source>
        <strain evidence="6">LMG 13014</strain>
    </source>
</reference>
<dbReference type="Gene3D" id="4.10.430.30">
    <property type="match status" value="1"/>
</dbReference>
<comment type="subcellular location">
    <subcellularLocation>
        <location evidence="1">Cytoplasm</location>
        <location evidence="1">Nucleoid</location>
    </subcellularLocation>
</comment>
<dbReference type="GO" id="GO:0003677">
    <property type="term" value="F:DNA binding"/>
    <property type="evidence" value="ECO:0007669"/>
    <property type="project" value="UniProtKB-KW"/>
</dbReference>
<dbReference type="SMART" id="SM00528">
    <property type="entry name" value="HNS"/>
    <property type="match status" value="1"/>
</dbReference>
<evidence type="ECO:0000256" key="3">
    <source>
        <dbReference type="ARBA" id="ARBA00022490"/>
    </source>
</evidence>
<evidence type="ECO:0000256" key="1">
    <source>
        <dbReference type="ARBA" id="ARBA00004453"/>
    </source>
</evidence>
<gene>
    <name evidence="6" type="ORF">BLA13014_07562</name>
</gene>
<dbReference type="GO" id="GO:0009295">
    <property type="term" value="C:nucleoid"/>
    <property type="evidence" value="ECO:0007669"/>
    <property type="project" value="UniProtKB-SubCell"/>
</dbReference>
<organism evidence="6 7">
    <name type="scientific">Burkholderia aenigmatica</name>
    <dbReference type="NCBI Taxonomy" id="2015348"/>
    <lineage>
        <taxon>Bacteria</taxon>
        <taxon>Pseudomonadati</taxon>
        <taxon>Pseudomonadota</taxon>
        <taxon>Betaproteobacteria</taxon>
        <taxon>Burkholderiales</taxon>
        <taxon>Burkholderiaceae</taxon>
        <taxon>Burkholderia</taxon>
        <taxon>Burkholderia cepacia complex</taxon>
    </lineage>
</organism>
<accession>A0A6P2SZR2</accession>
<evidence type="ECO:0000256" key="2">
    <source>
        <dbReference type="ARBA" id="ARBA00010610"/>
    </source>
</evidence>
<dbReference type="RefSeq" id="WP_175026229.1">
    <property type="nucleotide sequence ID" value="NZ_CABVQC010000088.1"/>
</dbReference>
<dbReference type="PANTHER" id="PTHR38097:SF2">
    <property type="entry name" value="DNA-BINDING PROTEIN STPA"/>
    <property type="match status" value="1"/>
</dbReference>
<keyword evidence="4" id="KW-0238">DNA-binding</keyword>
<dbReference type="EMBL" id="CABVQC010000088">
    <property type="protein sequence ID" value="VWC49158.1"/>
    <property type="molecule type" value="Genomic_DNA"/>
</dbReference>
<dbReference type="SUPFAM" id="SSF81273">
    <property type="entry name" value="H-NS histone-like proteins"/>
    <property type="match status" value="1"/>
</dbReference>
<comment type="similarity">
    <text evidence="2">Belongs to the histone-like protein H-NS family.</text>
</comment>
<dbReference type="InterPro" id="IPR027444">
    <property type="entry name" value="H-NS_C_dom"/>
</dbReference>
<proteinExistence type="inferred from homology"/>
<feature type="domain" description="DNA-binding protein H-NS-like C-terminal" evidence="5">
    <location>
        <begin position="53"/>
        <end position="93"/>
    </location>
</feature>
<dbReference type="PANTHER" id="PTHR38097">
    <property type="match status" value="1"/>
</dbReference>
<evidence type="ECO:0000259" key="5">
    <source>
        <dbReference type="SMART" id="SM00528"/>
    </source>
</evidence>
<dbReference type="AlphaFoldDB" id="A0A6P2SZR2"/>
<dbReference type="Proteomes" id="UP000494261">
    <property type="component" value="Unassembled WGS sequence"/>
</dbReference>
<evidence type="ECO:0000313" key="6">
    <source>
        <dbReference type="EMBL" id="VWC49158.1"/>
    </source>
</evidence>
<keyword evidence="3" id="KW-0963">Cytoplasm</keyword>
<name>A0A6P2SZR2_9BURK</name>
<dbReference type="Pfam" id="PF00816">
    <property type="entry name" value="Histone_HNS"/>
    <property type="match status" value="1"/>
</dbReference>
<evidence type="ECO:0000313" key="7">
    <source>
        <dbReference type="Proteomes" id="UP000494261"/>
    </source>
</evidence>
<protein>
    <submittedName>
        <fullName evidence="6">H-NS histone</fullName>
    </submittedName>
</protein>